<dbReference type="Gene3D" id="3.20.20.80">
    <property type="entry name" value="Glycosidases"/>
    <property type="match status" value="1"/>
</dbReference>
<dbReference type="EMBL" id="UYRU01062211">
    <property type="protein sequence ID" value="VDN15346.1"/>
    <property type="molecule type" value="Genomic_DNA"/>
</dbReference>
<dbReference type="Pfam" id="PF02806">
    <property type="entry name" value="Alpha-amylase_C"/>
    <property type="match status" value="1"/>
</dbReference>
<dbReference type="Gene3D" id="2.60.40.1180">
    <property type="entry name" value="Golgi alpha-mannosidase II"/>
    <property type="match status" value="1"/>
</dbReference>
<dbReference type="InterPro" id="IPR013780">
    <property type="entry name" value="Glyco_hydro_b"/>
</dbReference>
<feature type="domain" description="Alpha-amylase/branching enzyme C-terminal all beta" evidence="1">
    <location>
        <begin position="67"/>
        <end position="160"/>
    </location>
</feature>
<evidence type="ECO:0000259" key="1">
    <source>
        <dbReference type="Pfam" id="PF02806"/>
    </source>
</evidence>
<dbReference type="OrthoDB" id="196493at2759"/>
<dbReference type="GO" id="GO:0003844">
    <property type="term" value="F:1,4-alpha-glucan branching enzyme activity"/>
    <property type="evidence" value="ECO:0007669"/>
    <property type="project" value="TreeGrafter"/>
</dbReference>
<keyword evidence="3" id="KW-1185">Reference proteome</keyword>
<dbReference type="SUPFAM" id="SSF51011">
    <property type="entry name" value="Glycosyl hydrolase domain"/>
    <property type="match status" value="1"/>
</dbReference>
<evidence type="ECO:0000313" key="3">
    <source>
        <dbReference type="Proteomes" id="UP000281553"/>
    </source>
</evidence>
<dbReference type="FunFam" id="2.60.40.1180:FF:000003">
    <property type="entry name" value="1,4-alpha-glucan-branching enzyme, chloroplastic/amyloplastic"/>
    <property type="match status" value="1"/>
</dbReference>
<reference evidence="2 3" key="1">
    <citation type="submission" date="2018-11" db="EMBL/GenBank/DDBJ databases">
        <authorList>
            <consortium name="Pathogen Informatics"/>
        </authorList>
    </citation>
    <scope>NUCLEOTIDE SEQUENCE [LARGE SCALE GENOMIC DNA]</scope>
</reference>
<gene>
    <name evidence="2" type="ORF">DILT_LOCUS11177</name>
</gene>
<protein>
    <recommendedName>
        <fullName evidence="1">Alpha-amylase/branching enzyme C-terminal all beta domain-containing protein</fullName>
    </recommendedName>
</protein>
<dbReference type="GO" id="GO:0043169">
    <property type="term" value="F:cation binding"/>
    <property type="evidence" value="ECO:0007669"/>
    <property type="project" value="InterPro"/>
</dbReference>
<dbReference type="AlphaFoldDB" id="A0A3P7PBI9"/>
<dbReference type="SUPFAM" id="SSF51445">
    <property type="entry name" value="(Trans)glycosidases"/>
    <property type="match status" value="1"/>
</dbReference>
<dbReference type="InterPro" id="IPR006048">
    <property type="entry name" value="A-amylase/branching_C"/>
</dbReference>
<proteinExistence type="predicted"/>
<dbReference type="GO" id="GO:0005737">
    <property type="term" value="C:cytoplasm"/>
    <property type="evidence" value="ECO:0007669"/>
    <property type="project" value="TreeGrafter"/>
</dbReference>
<dbReference type="PANTHER" id="PTHR43651:SF3">
    <property type="entry name" value="1,4-ALPHA-GLUCAN-BRANCHING ENZYME"/>
    <property type="match status" value="1"/>
</dbReference>
<dbReference type="InterPro" id="IPR017853">
    <property type="entry name" value="GH"/>
</dbReference>
<name>A0A3P7PBI9_DIBLA</name>
<dbReference type="Proteomes" id="UP000281553">
    <property type="component" value="Unassembled WGS sequence"/>
</dbReference>
<accession>A0A3P7PBI9</accession>
<organism evidence="2 3">
    <name type="scientific">Dibothriocephalus latus</name>
    <name type="common">Fish tapeworm</name>
    <name type="synonym">Diphyllobothrium latum</name>
    <dbReference type="NCBI Taxonomy" id="60516"/>
    <lineage>
        <taxon>Eukaryota</taxon>
        <taxon>Metazoa</taxon>
        <taxon>Spiralia</taxon>
        <taxon>Lophotrochozoa</taxon>
        <taxon>Platyhelminthes</taxon>
        <taxon>Cestoda</taxon>
        <taxon>Eucestoda</taxon>
        <taxon>Diphyllobothriidea</taxon>
        <taxon>Diphyllobothriidae</taxon>
        <taxon>Dibothriocephalus</taxon>
    </lineage>
</organism>
<dbReference type="PANTHER" id="PTHR43651">
    <property type="entry name" value="1,4-ALPHA-GLUCAN-BRANCHING ENZYME"/>
    <property type="match status" value="1"/>
</dbReference>
<evidence type="ECO:0000313" key="2">
    <source>
        <dbReference type="EMBL" id="VDN15346.1"/>
    </source>
</evidence>
<dbReference type="GO" id="GO:0005978">
    <property type="term" value="P:glycogen biosynthetic process"/>
    <property type="evidence" value="ECO:0007669"/>
    <property type="project" value="TreeGrafter"/>
</dbReference>
<sequence>MHSGNEFGHPEWLDFPRYGNNSSYHYARRQWHLVDDNLLKYEYLNNWDRAMMHLEAEYEWLSSPQAYISRKHEDDKVIAYERAGLLFIFNFHPNKSFTDYRIGVDRPGTYYIVLNSDRKEFGGFDRIDETIDYPAKDEPWDNRRGSIYLYLPSRVCLALGLK</sequence>